<dbReference type="CDD" id="cd11613">
    <property type="entry name" value="SAF_AH_GD"/>
    <property type="match status" value="1"/>
</dbReference>
<dbReference type="PANTHER" id="PTHR30536">
    <property type="entry name" value="ALTRONATE/GALACTARATE DEHYDRATASE"/>
    <property type="match status" value="1"/>
</dbReference>
<dbReference type="InterPro" id="IPR013974">
    <property type="entry name" value="SAF"/>
</dbReference>
<dbReference type="eggNOG" id="COG2721">
    <property type="taxonomic scope" value="Bacteria"/>
</dbReference>
<keyword evidence="4" id="KW-1185">Reference proteome</keyword>
<accession>A0A1I0GN24</accession>
<evidence type="ECO:0000256" key="1">
    <source>
        <dbReference type="ARBA" id="ARBA00023239"/>
    </source>
</evidence>
<dbReference type="Proteomes" id="UP000199820">
    <property type="component" value="Unassembled WGS sequence"/>
</dbReference>
<dbReference type="InterPro" id="IPR044144">
    <property type="entry name" value="SAF_UxaA/GarD"/>
</dbReference>
<gene>
    <name evidence="3" type="ORF">SAMN04487771_103523</name>
</gene>
<dbReference type="AlphaFoldDB" id="A0A1I0GN24"/>
<dbReference type="RefSeq" id="WP_074649927.1">
    <property type="nucleotide sequence ID" value="NZ_FOIL01000035.1"/>
</dbReference>
<dbReference type="STRING" id="1526.SAMN02910262_00766"/>
<dbReference type="Pfam" id="PF08666">
    <property type="entry name" value="SAF"/>
    <property type="match status" value="1"/>
</dbReference>
<protein>
    <submittedName>
        <fullName evidence="3">Altronate dehydratase small subunit</fullName>
    </submittedName>
</protein>
<evidence type="ECO:0000313" key="3">
    <source>
        <dbReference type="EMBL" id="SET71535.1"/>
    </source>
</evidence>
<feature type="domain" description="SAF" evidence="2">
    <location>
        <begin position="11"/>
        <end position="82"/>
    </location>
</feature>
<dbReference type="OrthoDB" id="9804574at2"/>
<evidence type="ECO:0000259" key="2">
    <source>
        <dbReference type="SMART" id="SM00858"/>
    </source>
</evidence>
<name>A0A1I0GN24_9FIRM</name>
<dbReference type="SMART" id="SM00858">
    <property type="entry name" value="SAF"/>
    <property type="match status" value="1"/>
</dbReference>
<proteinExistence type="predicted"/>
<dbReference type="Gene3D" id="2.30.130.110">
    <property type="match status" value="1"/>
</dbReference>
<dbReference type="InterPro" id="IPR052172">
    <property type="entry name" value="UxaA_altronate/galactarate_dh"/>
</dbReference>
<organism evidence="3 4">
    <name type="scientific">[Clostridium] aminophilum</name>
    <dbReference type="NCBI Taxonomy" id="1526"/>
    <lineage>
        <taxon>Bacteria</taxon>
        <taxon>Bacillati</taxon>
        <taxon>Bacillota</taxon>
        <taxon>Clostridia</taxon>
        <taxon>Lachnospirales</taxon>
        <taxon>Lachnospiraceae</taxon>
    </lineage>
</organism>
<reference evidence="3 4" key="1">
    <citation type="submission" date="2016-10" db="EMBL/GenBank/DDBJ databases">
        <authorList>
            <person name="de Groot N.N."/>
        </authorList>
    </citation>
    <scope>NUCLEOTIDE SEQUENCE [LARGE SCALE GENOMIC DNA]</scope>
    <source>
        <strain evidence="3 4">KH1P1</strain>
    </source>
</reference>
<dbReference type="GO" id="GO:0019698">
    <property type="term" value="P:D-galacturonate catabolic process"/>
    <property type="evidence" value="ECO:0007669"/>
    <property type="project" value="TreeGrafter"/>
</dbReference>
<dbReference type="EMBL" id="FOIL01000035">
    <property type="protein sequence ID" value="SET71535.1"/>
    <property type="molecule type" value="Genomic_DNA"/>
</dbReference>
<dbReference type="PANTHER" id="PTHR30536:SF5">
    <property type="entry name" value="ALTRONATE DEHYDRATASE"/>
    <property type="match status" value="1"/>
</dbReference>
<dbReference type="GO" id="GO:0016829">
    <property type="term" value="F:lyase activity"/>
    <property type="evidence" value="ECO:0007669"/>
    <property type="project" value="UniProtKB-KW"/>
</dbReference>
<keyword evidence="1" id="KW-0456">Lyase</keyword>
<evidence type="ECO:0000313" key="4">
    <source>
        <dbReference type="Proteomes" id="UP000199820"/>
    </source>
</evidence>
<sequence>MNDVIHINPKDNLVTCLRPIAKGETLEFEGVKYTVTSDIPKYHKMSTAEIKKGEYAYKYGQIIGLALEDIHPGDHVHVHNISSTRGRGDDLTAERKDW</sequence>